<evidence type="ECO:0000259" key="9">
    <source>
        <dbReference type="PROSITE" id="PS50109"/>
    </source>
</evidence>
<dbReference type="PROSITE" id="PS50109">
    <property type="entry name" value="HIS_KIN"/>
    <property type="match status" value="1"/>
</dbReference>
<dbReference type="InterPro" id="IPR003594">
    <property type="entry name" value="HATPase_dom"/>
</dbReference>
<dbReference type="Pfam" id="PF00512">
    <property type="entry name" value="HisKA"/>
    <property type="match status" value="1"/>
</dbReference>
<evidence type="ECO:0000256" key="2">
    <source>
        <dbReference type="ARBA" id="ARBA00004236"/>
    </source>
</evidence>
<dbReference type="PROSITE" id="PS50110">
    <property type="entry name" value="RESPONSE_REGULATORY"/>
    <property type="match status" value="1"/>
</dbReference>
<dbReference type="SMART" id="SM00448">
    <property type="entry name" value="REC"/>
    <property type="match status" value="1"/>
</dbReference>
<dbReference type="Gene3D" id="3.30.450.40">
    <property type="match status" value="1"/>
</dbReference>
<feature type="domain" description="Histidine kinase" evidence="9">
    <location>
        <begin position="342"/>
        <end position="556"/>
    </location>
</feature>
<dbReference type="Pfam" id="PF01590">
    <property type="entry name" value="GAF"/>
    <property type="match status" value="1"/>
</dbReference>
<dbReference type="EMBL" id="BMVU01000003">
    <property type="protein sequence ID" value="GGX60310.1"/>
    <property type="molecule type" value="Genomic_DNA"/>
</dbReference>
<protein>
    <recommendedName>
        <fullName evidence="3">histidine kinase</fullName>
        <ecNumber evidence="3">2.7.13.3</ecNumber>
    </recommendedName>
</protein>
<dbReference type="CDD" id="cd00082">
    <property type="entry name" value="HisKA"/>
    <property type="match status" value="1"/>
</dbReference>
<dbReference type="PANTHER" id="PTHR43547:SF2">
    <property type="entry name" value="HYBRID SIGNAL TRANSDUCTION HISTIDINE KINASE C"/>
    <property type="match status" value="1"/>
</dbReference>
<dbReference type="InterPro" id="IPR029016">
    <property type="entry name" value="GAF-like_dom_sf"/>
</dbReference>
<dbReference type="PANTHER" id="PTHR43547">
    <property type="entry name" value="TWO-COMPONENT HISTIDINE KINASE"/>
    <property type="match status" value="1"/>
</dbReference>
<dbReference type="Gene3D" id="3.30.565.10">
    <property type="entry name" value="Histidine kinase-like ATPase, C-terminal domain"/>
    <property type="match status" value="2"/>
</dbReference>
<dbReference type="Pfam" id="PF07228">
    <property type="entry name" value="SpoIIE"/>
    <property type="match status" value="1"/>
</dbReference>
<evidence type="ECO:0000256" key="3">
    <source>
        <dbReference type="ARBA" id="ARBA00012438"/>
    </source>
</evidence>
<dbReference type="SUPFAM" id="SSF55781">
    <property type="entry name" value="GAF domain-like"/>
    <property type="match status" value="1"/>
</dbReference>
<dbReference type="InterPro" id="IPR003018">
    <property type="entry name" value="GAF"/>
</dbReference>
<dbReference type="SUPFAM" id="SSF81606">
    <property type="entry name" value="PP2C-like"/>
    <property type="match status" value="1"/>
</dbReference>
<evidence type="ECO:0000256" key="6">
    <source>
        <dbReference type="ARBA" id="ARBA00022777"/>
    </source>
</evidence>
<dbReference type="InterPro" id="IPR036097">
    <property type="entry name" value="HisK_dim/P_sf"/>
</dbReference>
<dbReference type="SMART" id="SM00388">
    <property type="entry name" value="HisKA"/>
    <property type="match status" value="1"/>
</dbReference>
<keyword evidence="4 8" id="KW-0597">Phosphoprotein</keyword>
<reference evidence="11" key="2">
    <citation type="submission" date="2020-09" db="EMBL/GenBank/DDBJ databases">
        <authorList>
            <person name="Sun Q."/>
            <person name="Ohkuma M."/>
        </authorList>
    </citation>
    <scope>NUCLEOTIDE SEQUENCE</scope>
    <source>
        <strain evidence="11">JCM 4790</strain>
    </source>
</reference>
<evidence type="ECO:0000256" key="4">
    <source>
        <dbReference type="ARBA" id="ARBA00022553"/>
    </source>
</evidence>
<dbReference type="Pfam" id="PF00072">
    <property type="entry name" value="Response_reg"/>
    <property type="match status" value="1"/>
</dbReference>
<reference evidence="11" key="1">
    <citation type="journal article" date="2014" name="Int. J. Syst. Evol. Microbiol.">
        <title>Complete genome sequence of Corynebacterium casei LMG S-19264T (=DSM 44701T), isolated from a smear-ripened cheese.</title>
        <authorList>
            <consortium name="US DOE Joint Genome Institute (JGI-PGF)"/>
            <person name="Walter F."/>
            <person name="Albersmeier A."/>
            <person name="Kalinowski J."/>
            <person name="Ruckert C."/>
        </authorList>
    </citation>
    <scope>NUCLEOTIDE SEQUENCE</scope>
    <source>
        <strain evidence="11">JCM 4790</strain>
    </source>
</reference>
<dbReference type="Pfam" id="PF02518">
    <property type="entry name" value="HATPase_c"/>
    <property type="match status" value="1"/>
</dbReference>
<keyword evidence="12" id="KW-1185">Reference proteome</keyword>
<dbReference type="SUPFAM" id="SSF55874">
    <property type="entry name" value="ATPase domain of HSP90 chaperone/DNA topoisomerase II/histidine kinase"/>
    <property type="match status" value="2"/>
</dbReference>
<dbReference type="InterPro" id="IPR001932">
    <property type="entry name" value="PPM-type_phosphatase-like_dom"/>
</dbReference>
<dbReference type="Gene3D" id="3.30.450.20">
    <property type="entry name" value="PAS domain"/>
    <property type="match status" value="1"/>
</dbReference>
<dbReference type="SUPFAM" id="SSF52172">
    <property type="entry name" value="CheY-like"/>
    <property type="match status" value="1"/>
</dbReference>
<dbReference type="InterPro" id="IPR004358">
    <property type="entry name" value="Sig_transdc_His_kin-like_C"/>
</dbReference>
<proteinExistence type="predicted"/>
<dbReference type="InterPro" id="IPR005467">
    <property type="entry name" value="His_kinase_dom"/>
</dbReference>
<dbReference type="GO" id="GO:0000155">
    <property type="term" value="F:phosphorelay sensor kinase activity"/>
    <property type="evidence" value="ECO:0007669"/>
    <property type="project" value="InterPro"/>
</dbReference>
<dbReference type="Gene3D" id="3.60.40.10">
    <property type="entry name" value="PPM-type phosphatase domain"/>
    <property type="match status" value="1"/>
</dbReference>
<dbReference type="SMART" id="SM00331">
    <property type="entry name" value="PP2C_SIG"/>
    <property type="match status" value="1"/>
</dbReference>
<feature type="domain" description="Response regulatory" evidence="10">
    <location>
        <begin position="600"/>
        <end position="715"/>
    </location>
</feature>
<dbReference type="InterPro" id="IPR036890">
    <property type="entry name" value="HATPase_C_sf"/>
</dbReference>
<keyword evidence="6" id="KW-0418">Kinase</keyword>
<dbReference type="CDD" id="cd00156">
    <property type="entry name" value="REC"/>
    <property type="match status" value="1"/>
</dbReference>
<feature type="modified residue" description="4-aspartylphosphate" evidence="8">
    <location>
        <position position="648"/>
    </location>
</feature>
<dbReference type="Proteomes" id="UP000619244">
    <property type="component" value="Unassembled WGS sequence"/>
</dbReference>
<dbReference type="PRINTS" id="PR00344">
    <property type="entry name" value="BCTRLSENSOR"/>
</dbReference>
<evidence type="ECO:0000256" key="7">
    <source>
        <dbReference type="ARBA" id="ARBA00023012"/>
    </source>
</evidence>
<dbReference type="InterPro" id="IPR003661">
    <property type="entry name" value="HisK_dim/P_dom"/>
</dbReference>
<dbReference type="Gene3D" id="3.40.50.2300">
    <property type="match status" value="1"/>
</dbReference>
<evidence type="ECO:0000256" key="1">
    <source>
        <dbReference type="ARBA" id="ARBA00000085"/>
    </source>
</evidence>
<comment type="catalytic activity">
    <reaction evidence="1">
        <text>ATP + protein L-histidine = ADP + protein N-phospho-L-histidine.</text>
        <dbReference type="EC" id="2.7.13.3"/>
    </reaction>
</comment>
<name>A0A918KEZ1_9ACTN</name>
<comment type="caution">
    <text evidence="11">The sequence shown here is derived from an EMBL/GenBank/DDBJ whole genome shotgun (WGS) entry which is preliminary data.</text>
</comment>
<gene>
    <name evidence="11" type="ORF">GCM10010358_13580</name>
</gene>
<dbReference type="Gene3D" id="1.10.287.130">
    <property type="match status" value="1"/>
</dbReference>
<dbReference type="InterPro" id="IPR036457">
    <property type="entry name" value="PPM-type-like_dom_sf"/>
</dbReference>
<dbReference type="FunFam" id="3.30.565.10:FF:000006">
    <property type="entry name" value="Sensor histidine kinase WalK"/>
    <property type="match status" value="1"/>
</dbReference>
<dbReference type="RefSeq" id="WP_229919165.1">
    <property type="nucleotide sequence ID" value="NZ_BMVU01000003.1"/>
</dbReference>
<evidence type="ECO:0000313" key="11">
    <source>
        <dbReference type="EMBL" id="GGX60310.1"/>
    </source>
</evidence>
<evidence type="ECO:0000256" key="5">
    <source>
        <dbReference type="ARBA" id="ARBA00022679"/>
    </source>
</evidence>
<dbReference type="AlphaFoldDB" id="A0A918KEZ1"/>
<evidence type="ECO:0000259" key="10">
    <source>
        <dbReference type="PROSITE" id="PS50110"/>
    </source>
</evidence>
<accession>A0A918KEZ1</accession>
<evidence type="ECO:0000256" key="8">
    <source>
        <dbReference type="PROSITE-ProRule" id="PRU00169"/>
    </source>
</evidence>
<sequence>MSDGLGPELATAVALGGEMGTRFAEFDWSAHPLGAPSEWPAQWRDATATALTSRFPIVLWLGPELFLVYNNAYIQVLGDKHPAALGGAGERVWWDIWDPIGPMLAGVMETGEATWSDDLLLTIVSEGRPEERYFTFTYGPIIAGSGVVDGVFCVVTETTGRVLGERRLRMLTRMGGRLFRTRTAQEAVAAAVGACDGTHPDVPLLAVYLDGAEEPGVLAGVCEPVRGRLPERLTALLPGPAAQPQRPLEVDLGPWLPRPADGPGVQRGLLLGLTEAADGRRGHLLLGLNPRRPLDEQYRGFCRLLADQVSAALANAGSFELERRRADALAQLDQAKTMFLTNVSHEFRTPLTLLLGPLQDAITAEEDPKQRDRLETAQRNATRLLRLVDALLQFARTESERADPRPVRVDLGALTAQIASSFTELCRRAGIGLVLDCASAPAEVDVQMWETVVLNLLSNAVKFTFGGRIVVKVAPPRDGTIAVTVSDTGTGIAAEDLGRLFERFYRADNSRARSAEGSGIGLSLVRSLVELHGGGIEVDSVVNVGTSMHITLPAARGPASAGERPAGDTSPQENAYVTEAMGWVEDTIPSSVTRGTGRPLVLIVDDNADMRRHLAQVCAAHWDVALAVDGAEALRAMRRRRPDVVVTDVMMPAVDGLELVTAIRADSALSSVPVVMLSARAGVEAAGTGLGAGADDYLPKPFSSADLVNRVSARLTAGEREHERRRDEHDRTRRAQAMAEFGAALGSATSPPHLLDALLACPAGLGAPLAVLGVVEADSGNIRLTFAGELDAEVRERYHVVAARAPLPIARVISSGRPMVIPETRDLDADFAAVTRDTDAVTRAAVMYPLRDRTDTVTGALALSWPAPRGFAADELALVEQAVPVLGRALERIHAAERERRIATSFQEHQLDLDRRSGAAVLGAVYQPAAETMRVGGDWYLAAPLRDPRQVAVSVGDVVGHGLPAATVMGRLRAAAAAATLTDSRPAFVLDVLRHYAASVPGAECTTVAYAVVDSASHRVDYACAGHPYPLLVTEDRTARYLTDGRHLPLATGFCARPGTDGRDRLPPGALLLLYTDGLVERPGESLEVGLARLAAATTRLVHQPVDAVCARLLRTMAPPGGHRDDVALLAVRPVGTTPTSFVAAHPARQDALPALRARVRAWLGALHLGDTLTHDILLTLCEAIGNAVEHGVRADPRQRVSVEIFADEDTISATVTDPGRWDTDTAASRRAARGTGLTVIHGLSERVEIARSIRGTRVTMHHRRRPVPTAHDPS</sequence>
<keyword evidence="5" id="KW-0808">Transferase</keyword>
<dbReference type="SUPFAM" id="SSF47384">
    <property type="entry name" value="Homodimeric domain of signal transducing histidine kinase"/>
    <property type="match status" value="1"/>
</dbReference>
<keyword evidence="7" id="KW-0902">Two-component regulatory system</keyword>
<dbReference type="Pfam" id="PF13581">
    <property type="entry name" value="HATPase_c_2"/>
    <property type="match status" value="1"/>
</dbReference>
<dbReference type="InterPro" id="IPR011006">
    <property type="entry name" value="CheY-like_superfamily"/>
</dbReference>
<organism evidence="11 12">
    <name type="scientific">Streptomyces minutiscleroticus</name>
    <dbReference type="NCBI Taxonomy" id="68238"/>
    <lineage>
        <taxon>Bacteria</taxon>
        <taxon>Bacillati</taxon>
        <taxon>Actinomycetota</taxon>
        <taxon>Actinomycetes</taxon>
        <taxon>Kitasatosporales</taxon>
        <taxon>Streptomycetaceae</taxon>
        <taxon>Streptomyces</taxon>
    </lineage>
</organism>
<dbReference type="CDD" id="cd16936">
    <property type="entry name" value="HATPase_RsbW-like"/>
    <property type="match status" value="1"/>
</dbReference>
<dbReference type="EC" id="2.7.13.3" evidence="3"/>
<dbReference type="InterPro" id="IPR001789">
    <property type="entry name" value="Sig_transdc_resp-reg_receiver"/>
</dbReference>
<evidence type="ECO:0000313" key="12">
    <source>
        <dbReference type="Proteomes" id="UP000619244"/>
    </source>
</evidence>
<dbReference type="GO" id="GO:0005886">
    <property type="term" value="C:plasma membrane"/>
    <property type="evidence" value="ECO:0007669"/>
    <property type="project" value="UniProtKB-SubCell"/>
</dbReference>
<comment type="subcellular location">
    <subcellularLocation>
        <location evidence="2">Cell membrane</location>
    </subcellularLocation>
</comment>
<dbReference type="SMART" id="SM00387">
    <property type="entry name" value="HATPase_c"/>
    <property type="match status" value="2"/>
</dbReference>